<dbReference type="RefSeq" id="WP_193675957.1">
    <property type="nucleotide sequence ID" value="NZ_JADDIV010000002.1"/>
</dbReference>
<evidence type="ECO:0000313" key="1">
    <source>
        <dbReference type="EMBL" id="MBE7367343.1"/>
    </source>
</evidence>
<accession>A0ABR9S1H0</accession>
<sequence>MPAALPTEPVAVPAKVAVSPPARLHYELVVHSRGATLTGQALLDWTHDGQDYEARLELTAPGFRGRVQRSTGRITAQGLEPGYFSDRYRGEQATHFDRAQDRVVFSSNRPEAALAQGMQDRLSVVLQLAALVAGDPARFVQGTPIEVPTAGTRDAEPWTFTVQGEEDLVLPGGPVRALKLQKDPRREYDQRVELWLAPRMDYAPVRWRLTAPDGGAVEQRWASTDRSR</sequence>
<reference evidence="1 2" key="1">
    <citation type="submission" date="2020-10" db="EMBL/GenBank/DDBJ databases">
        <title>Ramlibacter sp. HM2 16S ribosomal RNA gene Genome sequencing and assembly.</title>
        <authorList>
            <person name="Kang M."/>
        </authorList>
    </citation>
    <scope>NUCLEOTIDE SEQUENCE [LARGE SCALE GENOMIC DNA]</scope>
    <source>
        <strain evidence="1 2">HM2</strain>
    </source>
</reference>
<comment type="caution">
    <text evidence="1">The sequence shown here is derived from an EMBL/GenBank/DDBJ whole genome shotgun (WGS) entry which is preliminary data.</text>
</comment>
<proteinExistence type="predicted"/>
<dbReference type="InterPro" id="IPR021457">
    <property type="entry name" value="DUF3108"/>
</dbReference>
<gene>
    <name evidence="1" type="ORF">IM787_07195</name>
</gene>
<protein>
    <submittedName>
        <fullName evidence="1">DUF3108 domain-containing protein</fullName>
    </submittedName>
</protein>
<organism evidence="1 2">
    <name type="scientific">Ramlibacter pallidus</name>
    <dbReference type="NCBI Taxonomy" id="2780087"/>
    <lineage>
        <taxon>Bacteria</taxon>
        <taxon>Pseudomonadati</taxon>
        <taxon>Pseudomonadota</taxon>
        <taxon>Betaproteobacteria</taxon>
        <taxon>Burkholderiales</taxon>
        <taxon>Comamonadaceae</taxon>
        <taxon>Ramlibacter</taxon>
    </lineage>
</organism>
<dbReference type="Proteomes" id="UP000806285">
    <property type="component" value="Unassembled WGS sequence"/>
</dbReference>
<evidence type="ECO:0000313" key="2">
    <source>
        <dbReference type="Proteomes" id="UP000806285"/>
    </source>
</evidence>
<dbReference type="Pfam" id="PF11306">
    <property type="entry name" value="DUF3108"/>
    <property type="match status" value="1"/>
</dbReference>
<keyword evidence="2" id="KW-1185">Reference proteome</keyword>
<name>A0ABR9S1H0_9BURK</name>
<dbReference type="EMBL" id="JADDIV010000002">
    <property type="protein sequence ID" value="MBE7367343.1"/>
    <property type="molecule type" value="Genomic_DNA"/>
</dbReference>